<dbReference type="FunFam" id="1.10.10.10:FF:000020">
    <property type="entry name" value="SWI/SNF complex subunit SMARCC2 isoform c"/>
    <property type="match status" value="1"/>
</dbReference>
<feature type="domain" description="Myb-like" evidence="6">
    <location>
        <begin position="493"/>
        <end position="544"/>
    </location>
</feature>
<dbReference type="AlphaFoldDB" id="A0A0H5R901"/>
<feature type="domain" description="Chromo" evidence="10">
    <location>
        <begin position="1"/>
        <end position="260"/>
    </location>
</feature>
<feature type="domain" description="SWIRM" evidence="8">
    <location>
        <begin position="368"/>
        <end position="463"/>
    </location>
</feature>
<reference evidence="11" key="1">
    <citation type="submission" date="2015-04" db="EMBL/GenBank/DDBJ databases">
        <title>The genome sequence of the plant pathogenic Rhizarian Plasmodiophora brassicae reveals insights in its biotrophic life cycle and the origin of chitin synthesis.</title>
        <authorList>
            <person name="Schwelm A."/>
            <person name="Fogelqvist J."/>
            <person name="Knaust A."/>
            <person name="Julke S."/>
            <person name="Lilja T."/>
            <person name="Dhandapani V."/>
            <person name="Bonilla-Rosso G."/>
            <person name="Karlsson M."/>
            <person name="Shevchenko A."/>
            <person name="Choi S.R."/>
            <person name="Kim H.G."/>
            <person name="Park J.Y."/>
            <person name="Lim Y.P."/>
            <person name="Ludwig-Muller J."/>
            <person name="Dixelius C."/>
        </authorList>
    </citation>
    <scope>NUCLEOTIDE SEQUENCE</scope>
    <source>
        <tissue evidence="11">Potato root galls</tissue>
    </source>
</reference>
<dbReference type="SMART" id="SM00717">
    <property type="entry name" value="SANT"/>
    <property type="match status" value="1"/>
</dbReference>
<name>A0A0H5R901_9EUKA</name>
<dbReference type="GO" id="GO:0003677">
    <property type="term" value="F:DNA binding"/>
    <property type="evidence" value="ECO:0007669"/>
    <property type="project" value="UniProtKB-KW"/>
</dbReference>
<dbReference type="InterPro" id="IPR036420">
    <property type="entry name" value="BRCT_dom_sf"/>
</dbReference>
<dbReference type="PROSITE" id="PS51293">
    <property type="entry name" value="SANT"/>
    <property type="match status" value="1"/>
</dbReference>
<dbReference type="GO" id="GO:0005634">
    <property type="term" value="C:nucleus"/>
    <property type="evidence" value="ECO:0007669"/>
    <property type="project" value="UniProtKB-ARBA"/>
</dbReference>
<dbReference type="PANTHER" id="PTHR12802:SF41">
    <property type="entry name" value="BRAHMA ASSOCIATED PROTEIN 155 KDA"/>
    <property type="match status" value="1"/>
</dbReference>
<evidence type="ECO:0000259" key="8">
    <source>
        <dbReference type="PROSITE" id="PS50934"/>
    </source>
</evidence>
<dbReference type="InterPro" id="IPR001357">
    <property type="entry name" value="BRCT_dom"/>
</dbReference>
<evidence type="ECO:0000256" key="2">
    <source>
        <dbReference type="ARBA" id="ARBA00023125"/>
    </source>
</evidence>
<keyword evidence="4" id="KW-0539">Nucleus</keyword>
<protein>
    <recommendedName>
        <fullName evidence="12">SWIRM domain-containing protein</fullName>
    </recommendedName>
</protein>
<dbReference type="Pfam" id="PF16495">
    <property type="entry name" value="SWIRM-assoc_1"/>
    <property type="match status" value="1"/>
</dbReference>
<dbReference type="SUPFAM" id="SSF46689">
    <property type="entry name" value="Homeodomain-like"/>
    <property type="match status" value="2"/>
</dbReference>
<evidence type="ECO:0008006" key="12">
    <source>
        <dbReference type="Google" id="ProtNLM"/>
    </source>
</evidence>
<dbReference type="PROSITE" id="PS50934">
    <property type="entry name" value="SWIRM"/>
    <property type="match status" value="1"/>
</dbReference>
<dbReference type="InterPro" id="IPR017884">
    <property type="entry name" value="SANT_dom"/>
</dbReference>
<accession>A0A0H5R901</accession>
<dbReference type="PROSITE" id="PS50090">
    <property type="entry name" value="MYB_LIKE"/>
    <property type="match status" value="1"/>
</dbReference>
<dbReference type="InterPro" id="IPR009057">
    <property type="entry name" value="Homeodomain-like_sf"/>
</dbReference>
<evidence type="ECO:0000313" key="11">
    <source>
        <dbReference type="EMBL" id="CRZ10256.1"/>
    </source>
</evidence>
<evidence type="ECO:0000259" key="10">
    <source>
        <dbReference type="PROSITE" id="PS52032"/>
    </source>
</evidence>
<evidence type="ECO:0000256" key="1">
    <source>
        <dbReference type="ARBA" id="ARBA00023015"/>
    </source>
</evidence>
<dbReference type="CDD" id="cd00167">
    <property type="entry name" value="SANT"/>
    <property type="match status" value="1"/>
</dbReference>
<dbReference type="EMBL" id="HACM01009814">
    <property type="protein sequence ID" value="CRZ10256.1"/>
    <property type="molecule type" value="Transcribed_RNA"/>
</dbReference>
<dbReference type="Gene3D" id="1.10.10.10">
    <property type="entry name" value="Winged helix-like DNA-binding domain superfamily/Winged helix DNA-binding domain"/>
    <property type="match status" value="1"/>
</dbReference>
<proteinExistence type="predicted"/>
<evidence type="ECO:0000256" key="4">
    <source>
        <dbReference type="ARBA" id="ARBA00023242"/>
    </source>
</evidence>
<dbReference type="InterPro" id="IPR036388">
    <property type="entry name" value="WH-like_DNA-bd_sf"/>
</dbReference>
<evidence type="ECO:0000256" key="5">
    <source>
        <dbReference type="SAM" id="MobiDB-lite"/>
    </source>
</evidence>
<evidence type="ECO:0000256" key="3">
    <source>
        <dbReference type="ARBA" id="ARBA00023163"/>
    </source>
</evidence>
<dbReference type="PROSITE" id="PS52032">
    <property type="entry name" value="MARR_BRCT_CHROMO"/>
    <property type="match status" value="1"/>
</dbReference>
<organism evidence="11">
    <name type="scientific">Spongospora subterranea</name>
    <dbReference type="NCBI Taxonomy" id="70186"/>
    <lineage>
        <taxon>Eukaryota</taxon>
        <taxon>Sar</taxon>
        <taxon>Rhizaria</taxon>
        <taxon>Endomyxa</taxon>
        <taxon>Phytomyxea</taxon>
        <taxon>Plasmodiophorida</taxon>
        <taxon>Plasmodiophoridae</taxon>
        <taxon>Spongospora</taxon>
    </lineage>
</organism>
<dbReference type="PROSITE" id="PS50172">
    <property type="entry name" value="BRCT"/>
    <property type="match status" value="1"/>
</dbReference>
<dbReference type="Pfam" id="PF04433">
    <property type="entry name" value="SWIRM"/>
    <property type="match status" value="1"/>
</dbReference>
<feature type="domain" description="SANT" evidence="9">
    <location>
        <begin position="496"/>
        <end position="548"/>
    </location>
</feature>
<keyword evidence="2" id="KW-0238">DNA-binding</keyword>
<dbReference type="InterPro" id="IPR001005">
    <property type="entry name" value="SANT/Myb"/>
</dbReference>
<dbReference type="SUPFAM" id="SSF52113">
    <property type="entry name" value="BRCT domain"/>
    <property type="match status" value="1"/>
</dbReference>
<dbReference type="PANTHER" id="PTHR12802">
    <property type="entry name" value="SWI/SNF COMPLEX-RELATED"/>
    <property type="match status" value="1"/>
</dbReference>
<evidence type="ECO:0000259" key="6">
    <source>
        <dbReference type="PROSITE" id="PS50090"/>
    </source>
</evidence>
<keyword evidence="1" id="KW-0805">Transcription regulation</keyword>
<dbReference type="InterPro" id="IPR032451">
    <property type="entry name" value="SMARCC_C"/>
</dbReference>
<evidence type="ECO:0000259" key="9">
    <source>
        <dbReference type="PROSITE" id="PS51293"/>
    </source>
</evidence>
<feature type="domain" description="BRCT" evidence="7">
    <location>
        <begin position="223"/>
        <end position="245"/>
    </location>
</feature>
<dbReference type="Pfam" id="PF00249">
    <property type="entry name" value="Myb_DNA-binding"/>
    <property type="match status" value="1"/>
</dbReference>
<dbReference type="InterPro" id="IPR049898">
    <property type="entry name" value="MARR_BRCT_CHROMO"/>
</dbReference>
<dbReference type="InterPro" id="IPR007526">
    <property type="entry name" value="SWIRM"/>
</dbReference>
<keyword evidence="3" id="KW-0804">Transcription</keyword>
<evidence type="ECO:0000259" key="7">
    <source>
        <dbReference type="PROSITE" id="PS50172"/>
    </source>
</evidence>
<feature type="region of interest" description="Disordered" evidence="5">
    <location>
        <begin position="303"/>
        <end position="322"/>
    </location>
</feature>
<dbReference type="Gene3D" id="1.10.10.60">
    <property type="entry name" value="Homeodomain-like"/>
    <property type="match status" value="1"/>
</dbReference>
<sequence length="783" mass="86020">MDDGANPRPISQRITPPHILIQLRAIRQTLVDSDIVVSSYSALQLGSFLFRLEDLQANYPVKLPWNLLNDFSVDGGAQIILSTMLRYASEQGWSSLELDQSSFGNLLPVLLEAIAPLRSFPQIYICPSIPAPQFESLTNSIIRLQGTLVDLSRATHIIDMGHQVFGDDSPAFRIVAKTPTFALVHQSKHTRFNRRWVPIKEVPSDTVDDSAITIPSPDDPVRVSPQWITDSLQSNEWLDERDFVLSDEDPSIIRLTKKNGSFAIQSISGPIVKGSPEGVGAAPSKKRRSSLVIADKQQTLKRIRASSPPASAVDGSERHPLDDESISHYPVKKFFQQKPTSIDDEFPYHGSLMVPVVAKDEPKPSFPTIIPCYSTWFSFNSIHANEKKSLHELFSSGENIEPLYMQQRNFIVNAYRANPRVHLSATACRKMIAGDVVSLIRIHNFLEQWGIINYHVDPGSLPQYSGPGNAAFNVPDVYVHSPYSGVKKLSGNNNSIPEPTWDQSELVALLNAVSEFGEDWRSVAEAVGNSKTAEQCVQQFLRIPLEVCSSPSAQSGSFPNIMLAERDADLMLPFKDSAHSLLNGVTLLAALTPPESVLGAAAPQGAEPSTDGMQIDNGDSADITVGMIVRIPHFGTGIVLPPARSDGIVSIKLPFGVVHSPVDEVVPVIDELPLPDTTSPRVLQAISQSCMMSAAIRAKEVSNAEAKNILSLIGELVETQMKKVEIKLKQFDEVQIVLSRQRELIEQARQEVFAERIELAHARMKLAHSVSIPSESAMSPTNT</sequence>